<sequence>MTNRLYITLVCLLVAASADNDVYIFNNGNCPNNNCCDGLTCSCDESQIMDIVNNNTVAGPTTAAYSGPSVIDANDLTNKETVGREPSQDPDTCTKCDHKQDWMAVYAKAFTVDGVIYQVEWAMNNDCGDKSAQSLKYGTTNSKILFGIAESSNPSSCAFKVLGYVAKNRMDDNSWDNFLKTQTTNMPQTTLIRSVTLTPADHIAMGLKAVDANGNFNLKDKHFIYAYQDGGTVCYQKWNSAFQNGPAMHCMGATQGNLASNVGKTIDLAAETRTRRQYRQYSLIARAGQY</sequence>
<protein>
    <submittedName>
        <fullName evidence="2">Uncharacterized protein</fullName>
    </submittedName>
</protein>
<feature type="chain" id="PRO_5042043172" evidence="1">
    <location>
        <begin position="19"/>
        <end position="290"/>
    </location>
</feature>
<gene>
    <name evidence="2" type="ORF">LSH36_609g01081</name>
</gene>
<keyword evidence="3" id="KW-1185">Reference proteome</keyword>
<organism evidence="2 3">
    <name type="scientific">Paralvinella palmiformis</name>
    <dbReference type="NCBI Taxonomy" id="53620"/>
    <lineage>
        <taxon>Eukaryota</taxon>
        <taxon>Metazoa</taxon>
        <taxon>Spiralia</taxon>
        <taxon>Lophotrochozoa</taxon>
        <taxon>Annelida</taxon>
        <taxon>Polychaeta</taxon>
        <taxon>Sedentaria</taxon>
        <taxon>Canalipalpata</taxon>
        <taxon>Terebellida</taxon>
        <taxon>Terebelliformia</taxon>
        <taxon>Alvinellidae</taxon>
        <taxon>Paralvinella</taxon>
    </lineage>
</organism>
<evidence type="ECO:0000256" key="1">
    <source>
        <dbReference type="SAM" id="SignalP"/>
    </source>
</evidence>
<dbReference type="EMBL" id="JAODUP010000609">
    <property type="protein sequence ID" value="KAK2146427.1"/>
    <property type="molecule type" value="Genomic_DNA"/>
</dbReference>
<keyword evidence="1" id="KW-0732">Signal</keyword>
<dbReference type="AlphaFoldDB" id="A0AAD9J4D6"/>
<reference evidence="2" key="1">
    <citation type="journal article" date="2023" name="Mol. Biol. Evol.">
        <title>Third-Generation Sequencing Reveals the Adaptive Role of the Epigenome in Three Deep-Sea Polychaetes.</title>
        <authorList>
            <person name="Perez M."/>
            <person name="Aroh O."/>
            <person name="Sun Y."/>
            <person name="Lan Y."/>
            <person name="Juniper S.K."/>
            <person name="Young C.R."/>
            <person name="Angers B."/>
            <person name="Qian P.Y."/>
        </authorList>
    </citation>
    <scope>NUCLEOTIDE SEQUENCE</scope>
    <source>
        <strain evidence="2">P08H-3</strain>
    </source>
</reference>
<dbReference type="Proteomes" id="UP001208570">
    <property type="component" value="Unassembled WGS sequence"/>
</dbReference>
<evidence type="ECO:0000313" key="2">
    <source>
        <dbReference type="EMBL" id="KAK2146427.1"/>
    </source>
</evidence>
<feature type="signal peptide" evidence="1">
    <location>
        <begin position="1"/>
        <end position="18"/>
    </location>
</feature>
<name>A0AAD9J4D6_9ANNE</name>
<proteinExistence type="predicted"/>
<comment type="caution">
    <text evidence="2">The sequence shown here is derived from an EMBL/GenBank/DDBJ whole genome shotgun (WGS) entry which is preliminary data.</text>
</comment>
<evidence type="ECO:0000313" key="3">
    <source>
        <dbReference type="Proteomes" id="UP001208570"/>
    </source>
</evidence>
<accession>A0AAD9J4D6</accession>